<accession>A0ACD1A9B8</accession>
<sequence>MSIGTYYIAIIKGIITPFLSEDSFWGSLLIGPYGMLTMTPAYLFGLLLPLVAGFFLFRHLLEDSNLLPRIAKLLDRPFHLIGLNGNAIIPILLGFGCVTVALVSTSILGTKRERLIASVLLCISVPCSAQVAIIFSFAFMLGLKYFIFYLLIITLIFILLGALMNLLLPGSLSPSVLPTPPLRFPDIKKNIKTTVSETVEFLKEAVPTFLIGGTVICILDFYNGFMILRQWFAPLTVGFLNVPENAANLFVMSIIKRDLGAAGFYSMVQNGSFTQKEILVTLIVLTLFVPCFASQMILFKQGRPLAAVLIWAGSFLIAFSVGGLVSWFIF</sequence>
<gene>
    <name evidence="1" type="ORF">FRZ06_06715</name>
</gene>
<evidence type="ECO:0000313" key="1">
    <source>
        <dbReference type="EMBL" id="QOX63053.1"/>
    </source>
</evidence>
<organism evidence="1 2">
    <name type="scientific">Anoxybacterium hadale</name>
    <dbReference type="NCBI Taxonomy" id="3408580"/>
    <lineage>
        <taxon>Bacteria</taxon>
        <taxon>Bacillati</taxon>
        <taxon>Bacillota</taxon>
        <taxon>Clostridia</taxon>
        <taxon>Peptostreptococcales</taxon>
        <taxon>Anaerovoracaceae</taxon>
        <taxon>Anoxybacterium</taxon>
    </lineage>
</organism>
<proteinExistence type="predicted"/>
<protein>
    <submittedName>
        <fullName evidence="1">Uncharacterized protein</fullName>
    </submittedName>
</protein>
<evidence type="ECO:0000313" key="2">
    <source>
        <dbReference type="Proteomes" id="UP000594014"/>
    </source>
</evidence>
<name>A0ACD1A9B8_9FIRM</name>
<dbReference type="EMBL" id="CP042469">
    <property type="protein sequence ID" value="QOX63053.1"/>
    <property type="molecule type" value="Genomic_DNA"/>
</dbReference>
<keyword evidence="2" id="KW-1185">Reference proteome</keyword>
<dbReference type="Proteomes" id="UP000594014">
    <property type="component" value="Chromosome"/>
</dbReference>
<reference evidence="1" key="1">
    <citation type="submission" date="2019-08" db="EMBL/GenBank/DDBJ databases">
        <title>Genome sequence of Clostridiales bacterium MT110.</title>
        <authorList>
            <person name="Cao J."/>
        </authorList>
    </citation>
    <scope>NUCLEOTIDE SEQUENCE</scope>
    <source>
        <strain evidence="1">MT110</strain>
    </source>
</reference>